<keyword evidence="7" id="KW-1185">Reference proteome</keyword>
<feature type="compositionally biased region" description="Basic and acidic residues" evidence="3">
    <location>
        <begin position="748"/>
        <end position="759"/>
    </location>
</feature>
<evidence type="ECO:0000256" key="1">
    <source>
        <dbReference type="ARBA" id="ARBA00004123"/>
    </source>
</evidence>
<feature type="region of interest" description="Disordered" evidence="3">
    <location>
        <begin position="123"/>
        <end position="164"/>
    </location>
</feature>
<feature type="region of interest" description="Disordered" evidence="3">
    <location>
        <begin position="531"/>
        <end position="553"/>
    </location>
</feature>
<reference evidence="6" key="1">
    <citation type="submission" date="2020-06" db="EMBL/GenBank/DDBJ databases">
        <authorList>
            <person name="Li T."/>
            <person name="Hu X."/>
            <person name="Zhang T."/>
            <person name="Song X."/>
            <person name="Zhang H."/>
            <person name="Dai N."/>
            <person name="Sheng W."/>
            <person name="Hou X."/>
            <person name="Wei L."/>
        </authorList>
    </citation>
    <scope>NUCLEOTIDE SEQUENCE</scope>
    <source>
        <strain evidence="6">3651</strain>
        <tissue evidence="6">Leaf</tissue>
    </source>
</reference>
<feature type="compositionally biased region" description="Low complexity" evidence="3">
    <location>
        <begin position="90"/>
        <end position="99"/>
    </location>
</feature>
<dbReference type="PANTHER" id="PTHR14296:SF3">
    <property type="entry name" value="DIKAR, ISOFORM F"/>
    <property type="match status" value="1"/>
</dbReference>
<dbReference type="EMBL" id="JACGWO010000005">
    <property type="protein sequence ID" value="KAK4427217.1"/>
    <property type="molecule type" value="Genomic_DNA"/>
</dbReference>
<evidence type="ECO:0000313" key="7">
    <source>
        <dbReference type="Proteomes" id="UP001293254"/>
    </source>
</evidence>
<dbReference type="GO" id="GO:0031213">
    <property type="term" value="C:RSF complex"/>
    <property type="evidence" value="ECO:0007669"/>
    <property type="project" value="InterPro"/>
</dbReference>
<feature type="region of interest" description="Disordered" evidence="3">
    <location>
        <begin position="590"/>
        <end position="791"/>
    </location>
</feature>
<sequence length="791" mass="90451">MQALDLTCNPSLDPRAPDPSAMSEHSSPIHSPDDQSSQNPENEKTHVENNNKSENGKESTVKNSTASDNNGSSTSVVVRRERPSRACTQRAAARMQAAAEAEAAMVEAEKKRKKAKRRERLAARLLKEESEEDQEDGSREEDEEDDGGKEENGEEDGSSSQSRLQYSRVATPLVGEPEPSQLARWNIRSMWQLASILNFLNVFRPLLNIKVEFSAEEFETALITPNNTLADIHMPLLKAIPPVTRMALGHATWITVLCRKLRDWWHWVAEGDLPIVASHGTEVEAYNALDPGVRVVILKALCDIRVEQEDIRNHIDDSIKHGVPLSAFRKERLGGDSYGISYWYEDDPIIGHRLYREIRKVEVKKGKGRNIPPIPHSSYQWEAVATNLDEFQNVAEKLFSSKNRTEVSVGKKLKNDLLPEIEKVHKRKEKLLKKQHRQALMLHGMINMDGLATGRSLRDRKPVTYTFDDYDRSINEAIKVTKKKQPSPEPFDRRDPSLKLEVSTNGRLGGPSQYSRPVSFSALSPRSFEDDEFYDDQKTETLDRSNRRRQRPQRYSVKEFVEAVSDNDADFDSDDDIVGEVVYDDEYLKSRRKRTKMSSSSEGDEEYQWDEENPEEEEYEEEDDILSTSEDSDQPRRFKTLPGRTRRETKLRSVDELQSGLRRSKRATRNRINYRQYEMSESDTESMKPEKSNALDEHSTASDNAEFSTGSQDSDEKIDKQELHANQPIGEQYPEMVDEKQTNPQEQTNHRDEEEAEGVRKRRFLDLNELAPGSGFDDGPNSMADEEPDDF</sequence>
<gene>
    <name evidence="6" type="ORF">Salat_1490600</name>
</gene>
<feature type="compositionally biased region" description="Acidic residues" evidence="3">
    <location>
        <begin position="602"/>
        <end position="625"/>
    </location>
</feature>
<feature type="domain" description="WHIM1" evidence="5">
    <location>
        <begin position="288"/>
        <end position="316"/>
    </location>
</feature>
<evidence type="ECO:0000256" key="2">
    <source>
        <dbReference type="ARBA" id="ARBA00023242"/>
    </source>
</evidence>
<feature type="compositionally biased region" description="Basic and acidic residues" evidence="3">
    <location>
        <begin position="685"/>
        <end position="700"/>
    </location>
</feature>
<feature type="compositionally biased region" description="Polar residues" evidence="3">
    <location>
        <begin position="701"/>
        <end position="712"/>
    </location>
</feature>
<dbReference type="Pfam" id="PF02791">
    <property type="entry name" value="DDT"/>
    <property type="match status" value="1"/>
</dbReference>
<proteinExistence type="predicted"/>
<feature type="compositionally biased region" description="Basic and acidic residues" evidence="3">
    <location>
        <begin position="41"/>
        <end position="60"/>
    </location>
</feature>
<dbReference type="InterPro" id="IPR028938">
    <property type="entry name" value="Rsf1-like"/>
</dbReference>
<reference evidence="6" key="2">
    <citation type="journal article" date="2024" name="Plant">
        <title>Genomic evolution and insights into agronomic trait innovations of Sesamum species.</title>
        <authorList>
            <person name="Miao H."/>
            <person name="Wang L."/>
            <person name="Qu L."/>
            <person name="Liu H."/>
            <person name="Sun Y."/>
            <person name="Le M."/>
            <person name="Wang Q."/>
            <person name="Wei S."/>
            <person name="Zheng Y."/>
            <person name="Lin W."/>
            <person name="Duan Y."/>
            <person name="Cao H."/>
            <person name="Xiong S."/>
            <person name="Wang X."/>
            <person name="Wei L."/>
            <person name="Li C."/>
            <person name="Ma Q."/>
            <person name="Ju M."/>
            <person name="Zhao R."/>
            <person name="Li G."/>
            <person name="Mu C."/>
            <person name="Tian Q."/>
            <person name="Mei H."/>
            <person name="Zhang T."/>
            <person name="Gao T."/>
            <person name="Zhang H."/>
        </authorList>
    </citation>
    <scope>NUCLEOTIDE SEQUENCE</scope>
    <source>
        <strain evidence="6">3651</strain>
    </source>
</reference>
<dbReference type="Pfam" id="PF15612">
    <property type="entry name" value="WHIM1"/>
    <property type="match status" value="1"/>
</dbReference>
<feature type="compositionally biased region" description="Polar residues" evidence="3">
    <location>
        <begin position="23"/>
        <end position="40"/>
    </location>
</feature>
<dbReference type="InterPro" id="IPR028942">
    <property type="entry name" value="WHIM1_dom"/>
</dbReference>
<evidence type="ECO:0000259" key="5">
    <source>
        <dbReference type="Pfam" id="PF15612"/>
    </source>
</evidence>
<feature type="compositionally biased region" description="Polar residues" evidence="3">
    <location>
        <begin position="61"/>
        <end position="76"/>
    </location>
</feature>
<dbReference type="Proteomes" id="UP001293254">
    <property type="component" value="Unassembled WGS sequence"/>
</dbReference>
<comment type="subcellular location">
    <subcellularLocation>
        <location evidence="1">Nucleus</location>
    </subcellularLocation>
</comment>
<dbReference type="PANTHER" id="PTHR14296">
    <property type="entry name" value="REMODELING AND SPACING FACTOR 1"/>
    <property type="match status" value="1"/>
</dbReference>
<name>A0AAE2CM40_9LAMI</name>
<evidence type="ECO:0000259" key="4">
    <source>
        <dbReference type="Pfam" id="PF02791"/>
    </source>
</evidence>
<feature type="compositionally biased region" description="Basic and acidic residues" evidence="3">
    <location>
        <begin position="645"/>
        <end position="655"/>
    </location>
</feature>
<accession>A0AAE2CM40</accession>
<organism evidence="6 7">
    <name type="scientific">Sesamum alatum</name>
    <dbReference type="NCBI Taxonomy" id="300844"/>
    <lineage>
        <taxon>Eukaryota</taxon>
        <taxon>Viridiplantae</taxon>
        <taxon>Streptophyta</taxon>
        <taxon>Embryophyta</taxon>
        <taxon>Tracheophyta</taxon>
        <taxon>Spermatophyta</taxon>
        <taxon>Magnoliopsida</taxon>
        <taxon>eudicotyledons</taxon>
        <taxon>Gunneridae</taxon>
        <taxon>Pentapetalae</taxon>
        <taxon>asterids</taxon>
        <taxon>lamiids</taxon>
        <taxon>Lamiales</taxon>
        <taxon>Pedaliaceae</taxon>
        <taxon>Sesamum</taxon>
    </lineage>
</organism>
<feature type="region of interest" description="Disordered" evidence="3">
    <location>
        <begin position="479"/>
        <end position="519"/>
    </location>
</feature>
<dbReference type="GO" id="GO:0006355">
    <property type="term" value="P:regulation of DNA-templated transcription"/>
    <property type="evidence" value="ECO:0007669"/>
    <property type="project" value="InterPro"/>
</dbReference>
<dbReference type="AlphaFoldDB" id="A0AAE2CM40"/>
<evidence type="ECO:0000256" key="3">
    <source>
        <dbReference type="SAM" id="MobiDB-lite"/>
    </source>
</evidence>
<feature type="region of interest" description="Disordered" evidence="3">
    <location>
        <begin position="1"/>
        <end position="99"/>
    </location>
</feature>
<feature type="compositionally biased region" description="Basic and acidic residues" evidence="3">
    <location>
        <begin position="535"/>
        <end position="545"/>
    </location>
</feature>
<dbReference type="InterPro" id="IPR018501">
    <property type="entry name" value="DDT_dom"/>
</dbReference>
<protein>
    <submittedName>
        <fullName evidence="6">DDT domain-containing protein DDR4</fullName>
    </submittedName>
</protein>
<comment type="caution">
    <text evidence="6">The sequence shown here is derived from an EMBL/GenBank/DDBJ whole genome shotgun (WGS) entry which is preliminary data.</text>
</comment>
<feature type="compositionally biased region" description="Basic and acidic residues" evidence="3">
    <location>
        <begin position="714"/>
        <end position="723"/>
    </location>
</feature>
<keyword evidence="2" id="KW-0539">Nucleus</keyword>
<feature type="domain" description="DDT" evidence="4">
    <location>
        <begin position="195"/>
        <end position="240"/>
    </location>
</feature>
<feature type="compositionally biased region" description="Acidic residues" evidence="3">
    <location>
        <begin position="129"/>
        <end position="157"/>
    </location>
</feature>
<evidence type="ECO:0000313" key="6">
    <source>
        <dbReference type="EMBL" id="KAK4427217.1"/>
    </source>
</evidence>
<feature type="compositionally biased region" description="Polar residues" evidence="3">
    <location>
        <begin position="502"/>
        <end position="519"/>
    </location>
</feature>